<dbReference type="NCBIfam" id="TIGR01372">
    <property type="entry name" value="soxA"/>
    <property type="match status" value="1"/>
</dbReference>
<evidence type="ECO:0000256" key="2">
    <source>
        <dbReference type="ARBA" id="ARBA00023002"/>
    </source>
</evidence>
<dbReference type="Pfam" id="PF08669">
    <property type="entry name" value="GCV_T_C"/>
    <property type="match status" value="1"/>
</dbReference>
<dbReference type="InterPro" id="IPR027266">
    <property type="entry name" value="TrmE/GcvT-like"/>
</dbReference>
<keyword evidence="7" id="KW-1185">Reference proteome</keyword>
<evidence type="ECO:0000259" key="5">
    <source>
        <dbReference type="Pfam" id="PF17806"/>
    </source>
</evidence>
<evidence type="ECO:0000313" key="6">
    <source>
        <dbReference type="EMBL" id="NIA68927.1"/>
    </source>
</evidence>
<dbReference type="InterPro" id="IPR029043">
    <property type="entry name" value="GcvT/YgfZ_C"/>
</dbReference>
<dbReference type="Gene3D" id="3.10.20.440">
    <property type="entry name" value="2Fe-2S iron-sulphur cluster binding domain, sarcosine oxidase, alpha subunit, N-terminal domain"/>
    <property type="match status" value="1"/>
</dbReference>
<dbReference type="InterPro" id="IPR041117">
    <property type="entry name" value="SoxA_A3"/>
</dbReference>
<organism evidence="6 7">
    <name type="scientific">Pelagibius litoralis</name>
    <dbReference type="NCBI Taxonomy" id="374515"/>
    <lineage>
        <taxon>Bacteria</taxon>
        <taxon>Pseudomonadati</taxon>
        <taxon>Pseudomonadota</taxon>
        <taxon>Alphaproteobacteria</taxon>
        <taxon>Rhodospirillales</taxon>
        <taxon>Rhodovibrionaceae</taxon>
        <taxon>Pelagibius</taxon>
    </lineage>
</organism>
<reference evidence="6" key="1">
    <citation type="submission" date="2020-03" db="EMBL/GenBank/DDBJ databases">
        <title>Genome of Pelagibius litoralis DSM 21314T.</title>
        <authorList>
            <person name="Wang G."/>
        </authorList>
    </citation>
    <scope>NUCLEOTIDE SEQUENCE</scope>
    <source>
        <strain evidence="6">DSM 21314</strain>
    </source>
</reference>
<dbReference type="PRINTS" id="PR00411">
    <property type="entry name" value="PNDRDTASEI"/>
</dbReference>
<dbReference type="InterPro" id="IPR042204">
    <property type="entry name" value="2Fe-2S-bd_N"/>
</dbReference>
<dbReference type="GO" id="GO:0008115">
    <property type="term" value="F:sarcosine oxidase activity"/>
    <property type="evidence" value="ECO:0007669"/>
    <property type="project" value="InterPro"/>
</dbReference>
<protein>
    <submittedName>
        <fullName evidence="6">Sarcosine oxidase subunit alpha family protein</fullName>
    </submittedName>
</protein>
<dbReference type="InterPro" id="IPR028896">
    <property type="entry name" value="GcvT/YgfZ/DmdA"/>
</dbReference>
<evidence type="ECO:0000259" key="3">
    <source>
        <dbReference type="Pfam" id="PF01571"/>
    </source>
</evidence>
<gene>
    <name evidence="6" type="ORF">HBA54_10015</name>
</gene>
<name>A0A967EVR5_9PROT</name>
<dbReference type="Pfam" id="PF12831">
    <property type="entry name" value="FAD_oxidored"/>
    <property type="match status" value="1"/>
</dbReference>
<dbReference type="InterPro" id="IPR006277">
    <property type="entry name" value="Sarcosine_oxidase_asu"/>
</dbReference>
<dbReference type="InterPro" id="IPR006222">
    <property type="entry name" value="GCVT_N"/>
</dbReference>
<evidence type="ECO:0000256" key="1">
    <source>
        <dbReference type="ARBA" id="ARBA00008609"/>
    </source>
</evidence>
<dbReference type="GO" id="GO:0046653">
    <property type="term" value="P:tetrahydrofolate metabolic process"/>
    <property type="evidence" value="ECO:0007669"/>
    <property type="project" value="InterPro"/>
</dbReference>
<dbReference type="Pfam" id="PF17806">
    <property type="entry name" value="SO_alpha_A3"/>
    <property type="match status" value="1"/>
</dbReference>
<dbReference type="Proteomes" id="UP000761264">
    <property type="component" value="Unassembled WGS sequence"/>
</dbReference>
<dbReference type="SUPFAM" id="SSF101790">
    <property type="entry name" value="Aminomethyltransferase beta-barrel domain"/>
    <property type="match status" value="1"/>
</dbReference>
<dbReference type="Gene3D" id="3.50.50.60">
    <property type="entry name" value="FAD/NAD(P)-binding domain"/>
    <property type="match status" value="2"/>
</dbReference>
<comment type="caution">
    <text evidence="6">The sequence shown here is derived from an EMBL/GenBank/DDBJ whole genome shotgun (WGS) entry which is preliminary data.</text>
</comment>
<dbReference type="PIRSF" id="PIRSF037980">
    <property type="entry name" value="SoxA"/>
    <property type="match status" value="1"/>
</dbReference>
<dbReference type="Gene3D" id="3.30.1360.120">
    <property type="entry name" value="Probable tRNA modification gtpase trme, domain 1"/>
    <property type="match status" value="1"/>
</dbReference>
<dbReference type="Pfam" id="PF13510">
    <property type="entry name" value="Fer2_4"/>
    <property type="match status" value="1"/>
</dbReference>
<keyword evidence="2" id="KW-0560">Oxidoreductase</keyword>
<dbReference type="SUPFAM" id="SSF51905">
    <property type="entry name" value="FAD/NAD(P)-binding domain"/>
    <property type="match status" value="1"/>
</dbReference>
<dbReference type="PANTHER" id="PTHR43757">
    <property type="entry name" value="AMINOMETHYLTRANSFERASE"/>
    <property type="match status" value="1"/>
</dbReference>
<evidence type="ECO:0000259" key="4">
    <source>
        <dbReference type="Pfam" id="PF08669"/>
    </source>
</evidence>
<dbReference type="SUPFAM" id="SSF103025">
    <property type="entry name" value="Folate-binding domain"/>
    <property type="match status" value="1"/>
</dbReference>
<feature type="domain" description="SoxA A3" evidence="5">
    <location>
        <begin position="517"/>
        <end position="598"/>
    </location>
</feature>
<accession>A0A967EVR5</accession>
<feature type="domain" description="Aminomethyltransferase C-terminal" evidence="4">
    <location>
        <begin position="904"/>
        <end position="989"/>
    </location>
</feature>
<dbReference type="Pfam" id="PF01571">
    <property type="entry name" value="GCV_T"/>
    <property type="match status" value="1"/>
</dbReference>
<feature type="domain" description="GCVT N-terminal" evidence="3">
    <location>
        <begin position="615"/>
        <end position="885"/>
    </location>
</feature>
<comment type="similarity">
    <text evidence="1">Belongs to the GcvT family.</text>
</comment>
<dbReference type="Gene3D" id="1.10.10.1100">
    <property type="entry name" value="BFD-like [2Fe-2S]-binding domain"/>
    <property type="match status" value="1"/>
</dbReference>
<dbReference type="InterPro" id="IPR041854">
    <property type="entry name" value="BFD-like_2Fe2S-bd_dom_sf"/>
</dbReference>
<dbReference type="EMBL" id="JAAQPH010000006">
    <property type="protein sequence ID" value="NIA68927.1"/>
    <property type="molecule type" value="Genomic_DNA"/>
</dbReference>
<evidence type="ECO:0000313" key="7">
    <source>
        <dbReference type="Proteomes" id="UP000761264"/>
    </source>
</evidence>
<dbReference type="InterPro" id="IPR013977">
    <property type="entry name" value="GcvT_C"/>
</dbReference>
<proteinExistence type="inferred from homology"/>
<dbReference type="PANTHER" id="PTHR43757:SF2">
    <property type="entry name" value="AMINOMETHYLTRANSFERASE, MITOCHONDRIAL"/>
    <property type="match status" value="1"/>
</dbReference>
<dbReference type="AlphaFoldDB" id="A0A967EVR5"/>
<dbReference type="InterPro" id="IPR036188">
    <property type="entry name" value="FAD/NAD-bd_sf"/>
</dbReference>
<sequence>MRLPHGGQIDHNKPLSFTFNGRAYKGLAGDTLAAALLANGVHLVGRSFKYHRPRGIVTAGPEEPNALVQVGEDPRTDPNIKATQLELVEGLSAQPQNAWPSLEFDVGAVNTLAARLIPAGFYYKTFMWPVSAWKTYEHIIRRAAGLGRAPSQRDPDRYDKTYAYCDVLVVGAGPAGLAAALAAGRSGARVVLVEQDHLLGGALLSAAEEMIDGQAALDWVRAAETELSQMANVRILRRTIAYGAFDHGFFGLMENVTDHLAEPPAELPRHRLWKLRAKQAVFCAGAIERPLVFADNDRPGIMTASSVQSYINRYAVRPGKRAVVFTNNDSGYGAALDMTAAGIEVVAVIDLRSAPSGPLTERAEAAGLRILAEHAIIGTAGRKRVTKVRVAELAVEGDAVVGAVEEIDCDLIANSGGWSPTVHLFCHAKGSLNWDEEHACFVPDKAMQAGQRCAGSANGAFGLGSCLAEGAEAGTAAAAEAGFQAGAAVTVESEDRDFLPGRWIWLVPSDKPLGQKAKHFVDQQNDVTAADLKLALREGYVSIEHVKRYTTTGMATDQGKLGNVNAIGIVAEEFGRPLPEVGVTTFRPPFTPVSFGIFGGRDVDDLLDPLRRTPMHAWHERNGALFEDVGQWRRPWYYPQFGEDMHTAVNREVKAVRQSLGILDASTLGKIDIQGPDAAEFLNRVYTNAWKKLDIGRCRYGLMLGEDGMVTDDGVTTRLGENHFLMTTTTGNAAAVLSHLEDYLQTEWPDLKVFLTSVTEQFATITLSGPNARKLLAELSDAELSPNALPHMGYTAARVAGVPARIFRISFTGELSYEINVPASFGMAVWQTVMTVGERYGITPYGTEAMHVLRAEKGYIIVGQETDGSVNPLDLDMGWAVSKTKDFIGKRSLTRADMLKPDRKQLVGILTQDPQEVLPEGAQLVEQVLPQPPMPMLGHVTSSYYSPNCGRSIAMALVKGGLARKGETLYAPLEGGKTVACVVAESPVFFDPAGERLK</sequence>